<dbReference type="Gene3D" id="2.60.40.290">
    <property type="match status" value="1"/>
</dbReference>
<keyword evidence="2" id="KW-1185">Reference proteome</keyword>
<accession>A0ABQ9E826</accession>
<dbReference type="SUPFAM" id="SSF49384">
    <property type="entry name" value="Carbohydrate-binding domain"/>
    <property type="match status" value="1"/>
</dbReference>
<evidence type="ECO:0000313" key="2">
    <source>
        <dbReference type="Proteomes" id="UP001217089"/>
    </source>
</evidence>
<name>A0ABQ9E826_TEGGR</name>
<sequence length="151" mass="17515">MVEPSILPDPNEVQLKQYGIKFIHVNGCLFRIEPLKNFKTLNKNDSVEIIFKVLKADELSYVEAFDEPCKWKRFDYVLDSGLKRQDKYNPWTPEVRFEHNKVEDLKKPGKLVIPTPLKITTNGGNVSLSDGEWTVQADQGLDREINFLKYT</sequence>
<dbReference type="Proteomes" id="UP001217089">
    <property type="component" value="Unassembled WGS sequence"/>
</dbReference>
<proteinExistence type="predicted"/>
<evidence type="ECO:0000313" key="1">
    <source>
        <dbReference type="EMBL" id="KAJ8301462.1"/>
    </source>
</evidence>
<dbReference type="InterPro" id="IPR008965">
    <property type="entry name" value="CBM2/CBM3_carb-bd_dom_sf"/>
</dbReference>
<dbReference type="EMBL" id="JARBDR010000918">
    <property type="protein sequence ID" value="KAJ8301462.1"/>
    <property type="molecule type" value="Genomic_DNA"/>
</dbReference>
<organism evidence="1 2">
    <name type="scientific">Tegillarca granosa</name>
    <name type="common">Malaysian cockle</name>
    <name type="synonym">Anadara granosa</name>
    <dbReference type="NCBI Taxonomy" id="220873"/>
    <lineage>
        <taxon>Eukaryota</taxon>
        <taxon>Metazoa</taxon>
        <taxon>Spiralia</taxon>
        <taxon>Lophotrochozoa</taxon>
        <taxon>Mollusca</taxon>
        <taxon>Bivalvia</taxon>
        <taxon>Autobranchia</taxon>
        <taxon>Pteriomorphia</taxon>
        <taxon>Arcoida</taxon>
        <taxon>Arcoidea</taxon>
        <taxon>Arcidae</taxon>
        <taxon>Tegillarca</taxon>
    </lineage>
</organism>
<protein>
    <submittedName>
        <fullName evidence="1">Uncharacterized protein</fullName>
    </submittedName>
</protein>
<reference evidence="1 2" key="1">
    <citation type="submission" date="2022-12" db="EMBL/GenBank/DDBJ databases">
        <title>Chromosome-level genome of Tegillarca granosa.</title>
        <authorList>
            <person name="Kim J."/>
        </authorList>
    </citation>
    <scope>NUCLEOTIDE SEQUENCE [LARGE SCALE GENOMIC DNA]</scope>
    <source>
        <strain evidence="1">Teg-2019</strain>
        <tissue evidence="1">Adductor muscle</tissue>
    </source>
</reference>
<dbReference type="InterPro" id="IPR012291">
    <property type="entry name" value="CBM2_carb-bd_dom_sf"/>
</dbReference>
<comment type="caution">
    <text evidence="1">The sequence shown here is derived from an EMBL/GenBank/DDBJ whole genome shotgun (WGS) entry which is preliminary data.</text>
</comment>
<gene>
    <name evidence="1" type="ORF">KUTeg_020449</name>
</gene>